<dbReference type="SMART" id="SM00607">
    <property type="entry name" value="FTP"/>
    <property type="match status" value="1"/>
</dbReference>
<dbReference type="PANTHER" id="PTHR45713:SF6">
    <property type="entry name" value="F5_8 TYPE C DOMAIN-CONTAINING PROTEIN"/>
    <property type="match status" value="1"/>
</dbReference>
<reference evidence="9 10" key="1">
    <citation type="submission" date="2024-04" db="EMBL/GenBank/DDBJ databases">
        <authorList>
            <consortium name="Genoscope - CEA"/>
            <person name="William W."/>
        </authorList>
    </citation>
    <scope>NUCLEOTIDE SEQUENCE [LARGE SCALE GENOMIC DNA]</scope>
</reference>
<comment type="similarity">
    <text evidence="2">Belongs to the fucolectin family.</text>
</comment>
<evidence type="ECO:0000256" key="5">
    <source>
        <dbReference type="ARBA" id="ARBA00022734"/>
    </source>
</evidence>
<accession>A0AAV2I1C5</accession>
<dbReference type="GO" id="GO:0042806">
    <property type="term" value="F:fucose binding"/>
    <property type="evidence" value="ECO:0007669"/>
    <property type="project" value="UniProtKB-ARBA"/>
</dbReference>
<dbReference type="EMBL" id="CAXITT010000298">
    <property type="protein sequence ID" value="CAL1538440.1"/>
    <property type="molecule type" value="Genomic_DNA"/>
</dbReference>
<evidence type="ECO:0000313" key="9">
    <source>
        <dbReference type="EMBL" id="CAL1538440.1"/>
    </source>
</evidence>
<dbReference type="GO" id="GO:0046872">
    <property type="term" value="F:metal ion binding"/>
    <property type="evidence" value="ECO:0007669"/>
    <property type="project" value="UniProtKB-KW"/>
</dbReference>
<dbReference type="Gene3D" id="2.60.120.260">
    <property type="entry name" value="Galactose-binding domain-like"/>
    <property type="match status" value="2"/>
</dbReference>
<name>A0AAV2I1C5_LYMST</name>
<sequence>MQTVRNQNKIIDISCQTDVNVEALNISWTGNSEVCTLHISGGRNFALNQLATQTSTKRFIPIGFANASLAVDGNLDTNFDRKSCSHTENDTLPTWNLKLATPQHVNRFVVYNRLDVGSSFRPDCCPDKLKGFDLTVDGGNGQRLFEHIDRLPLPQIIYNITTTDYVDASSVHISVLNSEHVLVICEVEIYGFDQCPRGKYGPECMFTCHCLDPTEACHVESGSCKSGCPAGFQGPNCETDCLPGKPLPATCYQHPCINCINLECDSVTKKCHQGCLDKTSTAPECVKSVEPSTCTQQVPITTCNCTQQVLTATCNGTFFGSNCQYKCHCPNNLCDKQGDCQNKTACAPGWFGLGCQYQDVASTAGIAAFPKHNPGLMTDGDDFTCILALQNIQVHFPEPHPFTWMRIIALEPDYHIATEIKFTDSRTGEEITCQNPINDNLDRRTTDFYCDLNSTISNINITLKEPKSICTLFISGGVNIALKQPSQLTTNKDESANAVDGALSGNGEKCARTDAQDRSPSWTLTLPHPYRVFRYVVHSGINSFGERQGFTLSSYSSSGVQVFSYRVPSISDPDGVTAVPVNYVPQLISSVKIEPYTNTSTPMITLCEVEIFGENPCPGGMFGPGCDRKCNCDEPAEVCLMASGGCQSGCAKGYFGEGCDTRCLQGSYGIDCRTECSDACINHLCDKETGACS</sequence>
<keyword evidence="4" id="KW-0479">Metal-binding</keyword>
<keyword evidence="6" id="KW-0106">Calcium</keyword>
<evidence type="ECO:0000256" key="7">
    <source>
        <dbReference type="ARBA" id="ARBA00023157"/>
    </source>
</evidence>
<dbReference type="PANTHER" id="PTHR45713">
    <property type="entry name" value="FTP DOMAIN-CONTAINING PROTEIN"/>
    <property type="match status" value="1"/>
</dbReference>
<dbReference type="InterPro" id="IPR051941">
    <property type="entry name" value="BG_Antigen-Binding_Lectin"/>
</dbReference>
<evidence type="ECO:0000313" key="10">
    <source>
        <dbReference type="Proteomes" id="UP001497497"/>
    </source>
</evidence>
<organism evidence="9 10">
    <name type="scientific">Lymnaea stagnalis</name>
    <name type="common">Great pond snail</name>
    <name type="synonym">Helix stagnalis</name>
    <dbReference type="NCBI Taxonomy" id="6523"/>
    <lineage>
        <taxon>Eukaryota</taxon>
        <taxon>Metazoa</taxon>
        <taxon>Spiralia</taxon>
        <taxon>Lophotrochozoa</taxon>
        <taxon>Mollusca</taxon>
        <taxon>Gastropoda</taxon>
        <taxon>Heterobranchia</taxon>
        <taxon>Euthyneura</taxon>
        <taxon>Panpulmonata</taxon>
        <taxon>Hygrophila</taxon>
        <taxon>Lymnaeoidea</taxon>
        <taxon>Lymnaeidae</taxon>
        <taxon>Lymnaea</taxon>
    </lineage>
</organism>
<dbReference type="InterPro" id="IPR008979">
    <property type="entry name" value="Galactose-bd-like_sf"/>
</dbReference>
<evidence type="ECO:0000259" key="8">
    <source>
        <dbReference type="SMART" id="SM00607"/>
    </source>
</evidence>
<evidence type="ECO:0000256" key="6">
    <source>
        <dbReference type="ARBA" id="ARBA00022837"/>
    </source>
</evidence>
<gene>
    <name evidence="9" type="ORF">GSLYS_00012261001</name>
</gene>
<keyword evidence="7" id="KW-1015">Disulfide bond</keyword>
<protein>
    <recommendedName>
        <fullName evidence="8">Fucolectin tachylectin-4 pentraxin-1 domain-containing protein</fullName>
    </recommendedName>
</protein>
<evidence type="ECO:0000256" key="1">
    <source>
        <dbReference type="ARBA" id="ARBA00002219"/>
    </source>
</evidence>
<dbReference type="SUPFAM" id="SSF49785">
    <property type="entry name" value="Galactose-binding domain-like"/>
    <property type="match status" value="2"/>
</dbReference>
<comment type="caution">
    <text evidence="9">The sequence shown here is derived from an EMBL/GenBank/DDBJ whole genome shotgun (WGS) entry which is preliminary data.</text>
</comment>
<dbReference type="Pfam" id="PF22633">
    <property type="entry name" value="F5_F8_type_C_2"/>
    <property type="match status" value="1"/>
</dbReference>
<dbReference type="Proteomes" id="UP001497497">
    <property type="component" value="Unassembled WGS sequence"/>
</dbReference>
<evidence type="ECO:0000256" key="3">
    <source>
        <dbReference type="ARBA" id="ARBA00011233"/>
    </source>
</evidence>
<feature type="domain" description="Fucolectin tachylectin-4 pentraxin-1" evidence="8">
    <location>
        <begin position="42"/>
        <end position="198"/>
    </location>
</feature>
<comment type="subunit">
    <text evidence="3">Homotrimer.</text>
</comment>
<dbReference type="InterPro" id="IPR006585">
    <property type="entry name" value="FTP1"/>
</dbReference>
<comment type="function">
    <text evidence="1">Acts as a defensive agent. Recognizes blood group fucosylated oligosaccharides including A, B, H and Lewis B-type antigens. Does not recognize Lewis A antigen and has low affinity for monovalent haptens.</text>
</comment>
<evidence type="ECO:0000256" key="4">
    <source>
        <dbReference type="ARBA" id="ARBA00022723"/>
    </source>
</evidence>
<evidence type="ECO:0000256" key="2">
    <source>
        <dbReference type="ARBA" id="ARBA00010147"/>
    </source>
</evidence>
<dbReference type="AlphaFoldDB" id="A0AAV2I1C5"/>
<dbReference type="GO" id="GO:0010185">
    <property type="term" value="P:regulation of cellular defense response"/>
    <property type="evidence" value="ECO:0007669"/>
    <property type="project" value="UniProtKB-ARBA"/>
</dbReference>
<keyword evidence="10" id="KW-1185">Reference proteome</keyword>
<keyword evidence="5" id="KW-0430">Lectin</keyword>
<dbReference type="GO" id="GO:0001868">
    <property type="term" value="P:regulation of complement activation, lectin pathway"/>
    <property type="evidence" value="ECO:0007669"/>
    <property type="project" value="UniProtKB-ARBA"/>
</dbReference>
<dbReference type="Gene3D" id="2.170.300.10">
    <property type="entry name" value="Tie2 ligand-binding domain superfamily"/>
    <property type="match status" value="1"/>
</dbReference>
<proteinExistence type="inferred from homology"/>